<name>A0A6G1HVH5_9PEZI</name>
<proteinExistence type="predicted"/>
<feature type="region of interest" description="Disordered" evidence="1">
    <location>
        <begin position="92"/>
        <end position="125"/>
    </location>
</feature>
<feature type="compositionally biased region" description="Polar residues" evidence="1">
    <location>
        <begin position="98"/>
        <end position="108"/>
    </location>
</feature>
<dbReference type="EMBL" id="ML996696">
    <property type="protein sequence ID" value="KAF2400020.1"/>
    <property type="molecule type" value="Genomic_DNA"/>
</dbReference>
<gene>
    <name evidence="2" type="ORF">EJ06DRAFT_530790</name>
</gene>
<sequence length="125" mass="13901">MIQGKTTSSPLRLFYPRFLPPSHKTATNRLPGFLPVPFPWNSRPLLWFCLPPPNTSTIPAPFPHPIFSHITPEYNSPRTAVTLLPYFDRATDDIPHSSGPSHTPNPSHVTARDASSRGLSEYSIA</sequence>
<keyword evidence="3" id="KW-1185">Reference proteome</keyword>
<evidence type="ECO:0000313" key="3">
    <source>
        <dbReference type="Proteomes" id="UP000799640"/>
    </source>
</evidence>
<reference evidence="2" key="1">
    <citation type="journal article" date="2020" name="Stud. Mycol.">
        <title>101 Dothideomycetes genomes: a test case for predicting lifestyles and emergence of pathogens.</title>
        <authorList>
            <person name="Haridas S."/>
            <person name="Albert R."/>
            <person name="Binder M."/>
            <person name="Bloem J."/>
            <person name="Labutti K."/>
            <person name="Salamov A."/>
            <person name="Andreopoulos B."/>
            <person name="Baker S."/>
            <person name="Barry K."/>
            <person name="Bills G."/>
            <person name="Bluhm B."/>
            <person name="Cannon C."/>
            <person name="Castanera R."/>
            <person name="Culley D."/>
            <person name="Daum C."/>
            <person name="Ezra D."/>
            <person name="Gonzalez J."/>
            <person name="Henrissat B."/>
            <person name="Kuo A."/>
            <person name="Liang C."/>
            <person name="Lipzen A."/>
            <person name="Lutzoni F."/>
            <person name="Magnuson J."/>
            <person name="Mondo S."/>
            <person name="Nolan M."/>
            <person name="Ohm R."/>
            <person name="Pangilinan J."/>
            <person name="Park H.-J."/>
            <person name="Ramirez L."/>
            <person name="Alfaro M."/>
            <person name="Sun H."/>
            <person name="Tritt A."/>
            <person name="Yoshinaga Y."/>
            <person name="Zwiers L.-H."/>
            <person name="Turgeon B."/>
            <person name="Goodwin S."/>
            <person name="Spatafora J."/>
            <person name="Crous P."/>
            <person name="Grigoriev I."/>
        </authorList>
    </citation>
    <scope>NUCLEOTIDE SEQUENCE</scope>
    <source>
        <strain evidence="2">CBS 262.69</strain>
    </source>
</reference>
<dbReference type="AlphaFoldDB" id="A0A6G1HVH5"/>
<accession>A0A6G1HVH5</accession>
<evidence type="ECO:0000313" key="2">
    <source>
        <dbReference type="EMBL" id="KAF2400020.1"/>
    </source>
</evidence>
<organism evidence="2 3">
    <name type="scientific">Trichodelitschia bisporula</name>
    <dbReference type="NCBI Taxonomy" id="703511"/>
    <lineage>
        <taxon>Eukaryota</taxon>
        <taxon>Fungi</taxon>
        <taxon>Dikarya</taxon>
        <taxon>Ascomycota</taxon>
        <taxon>Pezizomycotina</taxon>
        <taxon>Dothideomycetes</taxon>
        <taxon>Dothideomycetes incertae sedis</taxon>
        <taxon>Phaeotrichales</taxon>
        <taxon>Phaeotrichaceae</taxon>
        <taxon>Trichodelitschia</taxon>
    </lineage>
</organism>
<evidence type="ECO:0000256" key="1">
    <source>
        <dbReference type="SAM" id="MobiDB-lite"/>
    </source>
</evidence>
<protein>
    <submittedName>
        <fullName evidence="2">Uncharacterized protein</fullName>
    </submittedName>
</protein>
<dbReference type="Proteomes" id="UP000799640">
    <property type="component" value="Unassembled WGS sequence"/>
</dbReference>